<dbReference type="Proteomes" id="UP000279594">
    <property type="component" value="Chromosome"/>
</dbReference>
<sequence>MTKLHTAQRPVPTVDTGAQRTSTLGSRLRLTPLAYALTTMLMAGAFSTPARAQQAFSGGWFAAKGAAQNTAATSGRLPNGQPLPLGSRPEGQQQQANQQLQRSLNNLNLAARAIAAQQSAQAQARQSAAGGASAPNGLAQGGLQVDSNSLTAGWLNAQAPVQTVANGKTAVVVQQTADKAILNWETFNVGKDTTLTFQQQKDWAVLNRVNDPQARPSQIQGQIKADGTVLLVNRNGIVFTGTSQVDTRSLVAAAARISDTQFQKNGIYSAGTAGATTFTDAAGKVQVQAGARLASNAPKGSTEGGGYVMLLGKEVHQAGEIATPKGQALLAAGDSFTIKKGVGTDGNPLSSTRGSEVTPQFAAGSTAGKVVNTGLIQAREGDVTLAGRDVRQEGVVLASTTAATRGTVHLNALGSDAAVTVGRGATTAIVIEDDGKTTALDSQRDAMRGPAATSTENIVAVNDRRDQSRIEIGSAGTVEFLGDSLTLATGGQIAVNAASRSLLRDGAQLDVSGAVGVKVAMEANNIEINVQGNEQRDAPVNRDGKALLNSSIWVDRRKLVFVPKGTNGYDSDRWYTAGGLLEVAGYLGTQGHSVSEWMAQGGTVSFGGKDVVTQLGSAINLSGGTLDVQTGAVRQTWLKGVDGKLHEAGSAPADLPYAGVYKGYEEEHARWGKDASAFYANPLIAAQQRLENGYTVGRDAGKLVVATGSAVLEGGIAGEVFQGERQTQAPQALLDGYQQSQLAAAQRGQLIVGQYQPMFDKRTGVLQHALSAVMDEVRLTRVQDGIAAGLDVADVLASERQGKLLLDTNLLNSQQLGAIRLAAKGAITVDSALQVADGGNITLFGKDVAINASLRSHGGSIMAGNVLNQLGALGMLDTVVNPGGPAGKLVLADGVTLDTSGLLSNVLRDPLAAAGLPYINGGNVSLRANGDVRIGSGSLIDAGSGAAILSQAKQQGGKGGNVSLASYGTTSDLVLGEGAQVRGHGVAGGGKLELQANKILIGKTEKPEAGTLQLGGDFFEQGFSSYSLVGKQGLTVADGTQVDVRMPVLRVVDNEKLALWMPEQYTENPLKGTLTQRKGASLALQVGDIQSGAADMASAELLIGKGAVVSVDAGQSIKLASVGQLTVDGRLNAWGGKISLGGVGVGVDVNVSEAVEAAGHGRSLWIGDNAVLDVASRAVTATDAQGRRYGKVADGGSIVVGGEIDHAQGSTSAASLFVVVRDGAVLDASGAHAVLDVNGAAVDVASAGGSIALASNNGLYLDGQLLAKAGGAGAAGGSLSVATGTPVYLKTLATDKVLQGRQLILSQRQLASDLADGVHAQDAAQLLQYGHGRYSVEQVAAGGFGNLALLGAASFDGDVSLTLQQSFQLYGAPVLAPGSKPGAKVGIAAPYVRLASVKPAGRDFYVTPGTAGQSPMAGQVSIAGDLIDVRGLVDIRADDVRLTSRGDVRFLLSPLGWDGNQPTTVLSTPGDMTLSAAQLYPETGAGAAVRAGYGIVNGKIGYDPAHSLNIARSTADVPLMPYSAFGSLELAAAHIEQGGVVRAPLGRLAIGAAGYENDRSLTVNLLPGSITSVSGAGLVMPYGGTVDGQTWNVNGKPVTLMGVGGINVQGGLRIGVDIAGVAVDVRPGALLDLSGGGELTGAGFISGRGGSTDARTHPLVQVGANGGFILPGLATNPVYAIVPGAQAPQAPSGGDKGASDAAIGRQVTIGSGVPGLPAGTYTLMPSTYALLPGAFRVELNGLAGQGSAGSLVQPLRNGSWAAPGTLSIAGTDIRAPLASQLILTPAKVLRTYSQYNETGYAAFALADAKTRGIPRALLPADAKTLKLTLAQGGGPDTFQFKGTGKFSTAEGGYGGTVVLGSSNVTDGDIEILADGAPAASGAGLVSVRASSLNNIGAARIVVGNAPSVEYGQGGNYVNFGFNTARAIYLRAGAILSAPEVFLVAQDPGNDQLGDGLIDIAPGAGISTVGRGKAAYDANDGFIYQKGRADVHMLAASNGLLNVAPVSGTARGGIRIGVCGDTCTDKGTASLYSEGTLLLSTNGSFALDDTARYGTRNLSLAVGAINMGSSEALAAAQANGTRSSGLAMNQGVLDRLLRGDTSTGAPALQALMLNAADSVNFYGDVVLDTYDKGTGKSTLDRLVLTTPAMYGQGGADTVATIRTANLIWGGALSPAGNVITHGAGTGSGTLNLEAERIDFGFGPFTQPAGVASFDRLALGFANVNLKASGQVTANHKGSLSVYQAQGAYEAGKGFQYSGGNLNISTPLLTGEAGSAHSYTAGGALKVAAPAGTAPAAPVKNNAALGAQLALNGDSVSVATAVVLPSGKLTINAQHDIAVADGARIDMAGRKSTFFDVNKYSWGGDVILDSRAGDIGQGAGSVIDLSAENNRAGSLKAVALDGAAGMVDLQGKILGGASGSYDAGGTMVPYKKGSVDVRAQTLGAGGAPDSRFALLNTRLNEGGVTGARSFQLKQGDLTIANELKAGEVQVSLDNGRLTVAGTIDASGERVGSIRLAGKHGVTLAGNAVLDAHGTLLRVDSYGKIIDSPNRAMVELNAGEGVLSLAGGAQIDVRHATAAVAGKGKGEYDGAARGTVELSAPRLGSGGSRTDADAATFGDIAIAAGGGLTIRGAKSIAVNAMQRYDDAAYAADLSASGRPYQVINQAYLDSKHADSTAFIDAALANTNLRNIKLAGLATAAYADALHLRPGVDIVSKTPDGDLVVQGDLDLSGMRYASLNPRFQATNVRGSGEVGNLLLRAGGDLSIYGSINDGFAPPPATKDDGGWVLLPGRDINGSDVIVPGQGVTLADGTLFPGGIALNYDVPVKGFNLLANTRLPVAVVLDQAMTVRAGTVLAAAVRDSDGNIVHAAGTLLTTQQVFTPGMRLDAGSVLAQAVKVRAMSWPKGVPLPGVAGERSVFVLDGNLALAVGALIPSGTDVKLMPDVKSIQLRPEVAGSQGKLWAIAPMLAEGSQAWGMRLVAGADLDAADTRGVQAHPSHGTLRLADSHYGMYGILVPPKGVQYWSEAAAELGVEGIVAGEVITEEFTSQFGQTVAELCASDPSLCVLKVAYVWTKAGAEEFADDNVKAGDLLDPVALKWPTVCEEKPTWCGTANATFDYKASSLRHSVLRTGTGDLDLVSGGDLRMDSLYGVYTAGMSSVATSAGDPYNQARGRNADGKVLSNPDGAHEHLVDGGADSVYRAWYPDQGGNLLLNVAGNLTGSLMTGSSAINLRPVGSDSGHDSAAVGNWLWRQGSGAVATGGQAQPAAWWINFGSYVGDASGNKGADKLLGFTGFGTLGGGNVRADVAGDAGVQALLSGSSFDNNINTRSQGLLLAVGGTGRVQADGSLLLTGGGDLELRVGGALNPAGTAGLNHMNGALVDVRGHAATSATQLGSVALEYGSQPTQHVPLETRAYDAFTATRAAPKGGMTLVPGDATFTVATLGDQVLQDVADPGRVPLLSASPFTSAAGEAGVGYSWFSLWTPRTALDLFSAGGNMTPLTAPVGTATDLAIVYPSIVRVAAPNGSLYYGKATASWNSANSYAEPLVLAPSPNAQLEWLAGDSIYAGGYAVSQSGAGADSMATPFKPAFVGWSANAADANPVTGNISSTGAPATRWNFPLFAFGPDSAAGPANSGTQAARIYAVKGDLIGVNSGRMVAFYDARHAGTTWYEGAQPVWMKAGRDIVSSGTALLEGIDGSENTSGMIFRNYSNLFVHNNAFDVSVVSAGRDILNSSFNVAGPGTLDISAGRNILMQDKGSVVSLGPVVAGDKRPGAGIAMQAGVGAAGLDYLRFVKPYLDPANVAQAGVPLAEQAGKVVKSYATELTTWLNERYGFKGTAAEAQAFYLALPEPQQRVFARQVYFAELKAGGREFNDADSARYGSFLRSRNAIAALAPAKDASGKAIDYAGDIVMYRGLYAKRNDGEQRWDYFPRSGYVHTNFGGDIQLLTPGGKQVFGIEGEAPPSTSGVITKGGGNIELFSHGSILLGQSRVMTTFGGDILGWSSEGDINAGRGSKSTIVYTPPKRVYDNWGNVTLSSDVPSTGAGIATLAPIAEVPAGDVDLLAPLGTIDAGEAGIRVSGSVNLAALTVVNAANIQVKGEAKGMPTVASVNVAAMTNASAAATQATAAAQDVVQRERAATRAAQPSVFTVRVLGFGNDAPPDSAQAAPQDGARTEAADYNPRSAVRVLGLGTLPESATRQLTAQERSRLSP</sequence>
<evidence type="ECO:0000256" key="4">
    <source>
        <dbReference type="SAM" id="MobiDB-lite"/>
    </source>
</evidence>
<dbReference type="Gene3D" id="2.160.20.10">
    <property type="entry name" value="Single-stranded right-handed beta-helix, Pectin lyase-like"/>
    <property type="match status" value="2"/>
</dbReference>
<dbReference type="RefSeq" id="WP_121669255.1">
    <property type="nucleotide sequence ID" value="NZ_CP033019.1"/>
</dbReference>
<dbReference type="PANTHER" id="PTHR12338">
    <property type="entry name" value="AUTOTRANSPORTER"/>
    <property type="match status" value="1"/>
</dbReference>
<feature type="domain" description="Filamentous haemagglutinin FhaB/tRNA nuclease CdiA-like TPS" evidence="5">
    <location>
        <begin position="147"/>
        <end position="261"/>
    </location>
</feature>
<feature type="region of interest" description="Disordered" evidence="4">
    <location>
        <begin position="71"/>
        <end position="100"/>
    </location>
</feature>
<evidence type="ECO:0000256" key="3">
    <source>
        <dbReference type="ARBA" id="ARBA00022729"/>
    </source>
</evidence>
<dbReference type="InterPro" id="IPR050909">
    <property type="entry name" value="Bact_Autotransporter_VF"/>
</dbReference>
<gene>
    <name evidence="6" type="ORF">D9M09_10915</name>
</gene>
<evidence type="ECO:0000256" key="1">
    <source>
        <dbReference type="ARBA" id="ARBA00004613"/>
    </source>
</evidence>
<feature type="compositionally biased region" description="Polar residues" evidence="4">
    <location>
        <begin position="4193"/>
        <end position="4202"/>
    </location>
</feature>
<accession>A0A3G2E8C3</accession>
<protein>
    <submittedName>
        <fullName evidence="6">Filamentous hemagglutinin N-terminal domain-containing protein</fullName>
    </submittedName>
</protein>
<keyword evidence="3" id="KW-0732">Signal</keyword>
<reference evidence="6 7" key="1">
    <citation type="submission" date="2018-10" db="EMBL/GenBank/DDBJ databases">
        <title>Effects of UV and annual dynamics of microbial communities in freshwater RAS systems.</title>
        <authorList>
            <person name="Bekkelund A.K."/>
            <person name="Hansen B.R."/>
            <person name="Stokken H."/>
            <person name="Eriksen B.F."/>
            <person name="Kashulin N.A."/>
        </authorList>
    </citation>
    <scope>NUCLEOTIDE SEQUENCE [LARGE SCALE GENOMIC DNA]</scope>
    <source>
        <strain evidence="6 7">BHSEK</strain>
    </source>
</reference>
<dbReference type="InterPro" id="IPR012334">
    <property type="entry name" value="Pectin_lyas_fold"/>
</dbReference>
<dbReference type="InterPro" id="IPR011050">
    <property type="entry name" value="Pectin_lyase_fold/virulence"/>
</dbReference>
<dbReference type="EMBL" id="CP033019">
    <property type="protein sequence ID" value="AYM76243.1"/>
    <property type="molecule type" value="Genomic_DNA"/>
</dbReference>
<feature type="compositionally biased region" description="Low complexity" evidence="4">
    <location>
        <begin position="4157"/>
        <end position="4169"/>
    </location>
</feature>
<evidence type="ECO:0000259" key="5">
    <source>
        <dbReference type="SMART" id="SM00912"/>
    </source>
</evidence>
<dbReference type="SMART" id="SM00912">
    <property type="entry name" value="Haemagg_act"/>
    <property type="match status" value="1"/>
</dbReference>
<evidence type="ECO:0000313" key="7">
    <source>
        <dbReference type="Proteomes" id="UP000279594"/>
    </source>
</evidence>
<dbReference type="InterPro" id="IPR008638">
    <property type="entry name" value="FhaB/CdiA-like_TPS"/>
</dbReference>
<keyword evidence="7" id="KW-1185">Reference proteome</keyword>
<feature type="region of interest" description="Disordered" evidence="4">
    <location>
        <begin position="1"/>
        <end position="23"/>
    </location>
</feature>
<evidence type="ECO:0000256" key="2">
    <source>
        <dbReference type="ARBA" id="ARBA00022525"/>
    </source>
</evidence>
<dbReference type="NCBIfam" id="TIGR01901">
    <property type="entry name" value="adhes_NPXG"/>
    <property type="match status" value="1"/>
</dbReference>
<dbReference type="PANTHER" id="PTHR12338:SF8">
    <property type="entry name" value="HEME_HEMOPEXIN-BINDING PROTEIN"/>
    <property type="match status" value="1"/>
</dbReference>
<organism evidence="6 7">
    <name type="scientific">Janthinobacterium agaricidamnosum</name>
    <dbReference type="NCBI Taxonomy" id="55508"/>
    <lineage>
        <taxon>Bacteria</taxon>
        <taxon>Pseudomonadati</taxon>
        <taxon>Pseudomonadota</taxon>
        <taxon>Betaproteobacteria</taxon>
        <taxon>Burkholderiales</taxon>
        <taxon>Oxalobacteraceae</taxon>
        <taxon>Janthinobacterium</taxon>
    </lineage>
</organism>
<name>A0A3G2E8C3_9BURK</name>
<comment type="subcellular location">
    <subcellularLocation>
        <location evidence="1">Secreted</location>
    </subcellularLocation>
</comment>
<dbReference type="GO" id="GO:0005576">
    <property type="term" value="C:extracellular region"/>
    <property type="evidence" value="ECO:0007669"/>
    <property type="project" value="UniProtKB-SubCell"/>
</dbReference>
<feature type="compositionally biased region" description="Low complexity" evidence="4">
    <location>
        <begin position="91"/>
        <end position="100"/>
    </location>
</feature>
<feature type="region of interest" description="Disordered" evidence="4">
    <location>
        <begin position="4157"/>
        <end position="4209"/>
    </location>
</feature>
<dbReference type="Pfam" id="PF05860">
    <property type="entry name" value="TPS"/>
    <property type="match status" value="1"/>
</dbReference>
<dbReference type="InterPro" id="IPR021026">
    <property type="entry name" value="Filamn_hemagglutn_DUF3739"/>
</dbReference>
<evidence type="ECO:0000313" key="6">
    <source>
        <dbReference type="EMBL" id="AYM76243.1"/>
    </source>
</evidence>
<keyword evidence="2" id="KW-0964">Secreted</keyword>
<dbReference type="SUPFAM" id="SSF51126">
    <property type="entry name" value="Pectin lyase-like"/>
    <property type="match status" value="1"/>
</dbReference>
<proteinExistence type="predicted"/>
<dbReference type="Pfam" id="PF12545">
    <property type="entry name" value="DUF3739"/>
    <property type="match status" value="1"/>
</dbReference>